<protein>
    <submittedName>
        <fullName evidence="2">Low temperature requirement protein LtrA</fullName>
    </submittedName>
</protein>
<dbReference type="PANTHER" id="PTHR36840">
    <property type="entry name" value="BLL5714 PROTEIN"/>
    <property type="match status" value="1"/>
</dbReference>
<evidence type="ECO:0000313" key="3">
    <source>
        <dbReference type="Proteomes" id="UP000316331"/>
    </source>
</evidence>
<feature type="transmembrane region" description="Helical" evidence="1">
    <location>
        <begin position="352"/>
        <end position="370"/>
    </location>
</feature>
<feature type="transmembrane region" description="Helical" evidence="1">
    <location>
        <begin position="76"/>
        <end position="95"/>
    </location>
</feature>
<dbReference type="RefSeq" id="WP_141810436.1">
    <property type="nucleotide sequence ID" value="NZ_VFPG01000001.1"/>
</dbReference>
<dbReference type="Proteomes" id="UP000316331">
    <property type="component" value="Unassembled WGS sequence"/>
</dbReference>
<keyword evidence="3" id="KW-1185">Reference proteome</keyword>
<keyword evidence="1" id="KW-0812">Transmembrane</keyword>
<dbReference type="InterPro" id="IPR010640">
    <property type="entry name" value="Low_temperature_requirement_A"/>
</dbReference>
<organism evidence="2 3">
    <name type="scientific">Nocardia bhagyanarayanae</name>
    <dbReference type="NCBI Taxonomy" id="1215925"/>
    <lineage>
        <taxon>Bacteria</taxon>
        <taxon>Bacillati</taxon>
        <taxon>Actinomycetota</taxon>
        <taxon>Actinomycetes</taxon>
        <taxon>Mycobacteriales</taxon>
        <taxon>Nocardiaceae</taxon>
        <taxon>Nocardia</taxon>
    </lineage>
</organism>
<proteinExistence type="predicted"/>
<dbReference type="AlphaFoldDB" id="A0A543FFK4"/>
<reference evidence="2 3" key="1">
    <citation type="submission" date="2019-06" db="EMBL/GenBank/DDBJ databases">
        <title>Sequencing the genomes of 1000 actinobacteria strains.</title>
        <authorList>
            <person name="Klenk H.-P."/>
        </authorList>
    </citation>
    <scope>NUCLEOTIDE SEQUENCE [LARGE SCALE GENOMIC DNA]</scope>
    <source>
        <strain evidence="2 3">DSM 103495</strain>
    </source>
</reference>
<keyword evidence="1" id="KW-1133">Transmembrane helix</keyword>
<dbReference type="PANTHER" id="PTHR36840:SF1">
    <property type="entry name" value="BLL5714 PROTEIN"/>
    <property type="match status" value="1"/>
</dbReference>
<feature type="transmembrane region" description="Helical" evidence="1">
    <location>
        <begin position="132"/>
        <end position="151"/>
    </location>
</feature>
<feature type="transmembrane region" description="Helical" evidence="1">
    <location>
        <begin position="198"/>
        <end position="218"/>
    </location>
</feature>
<feature type="transmembrane region" description="Helical" evidence="1">
    <location>
        <begin position="299"/>
        <end position="322"/>
    </location>
</feature>
<evidence type="ECO:0000313" key="2">
    <source>
        <dbReference type="EMBL" id="TQM32551.1"/>
    </source>
</evidence>
<dbReference type="Pfam" id="PF06772">
    <property type="entry name" value="LtrA"/>
    <property type="match status" value="1"/>
</dbReference>
<dbReference type="EMBL" id="VFPG01000001">
    <property type="protein sequence ID" value="TQM32551.1"/>
    <property type="molecule type" value="Genomic_DNA"/>
</dbReference>
<sequence length="381" mass="41223">MSAPHLPLARAVSPLELFFDLVFVLALGQLTHHFVAHISWRGAAETLVALIAVVGIWTFTTFEITMLDVERASTKIVTVVVMALGLFANAGIAHAFDDSPWLFVVPMLAALIGPCVYAAVTAPSDALRGHFLRVLLWFAVSTPLWVIGAAVKPETRLWFWAAAAGIDLIGTWSAHPIPGRRIDSRLLAFDAEHIVERMRLFLIIMLGETVLTLGRVITGHHDDALVLTLAFGCFLALVCLWQMYFARAEHEVVRHITHTTDPIAAVHLGLSAIYGVVAGLVMFAAGAEMLLGHAHIDRAGTAGVLVLTGPAVYLLAQAFYFYRETRGDWLPRVVGAAVLIATAILAYRVPPWLVVVLLVLILGVLAVRLSRASGSARTVSA</sequence>
<feature type="transmembrane region" description="Helical" evidence="1">
    <location>
        <begin position="329"/>
        <end position="346"/>
    </location>
</feature>
<feature type="transmembrane region" description="Helical" evidence="1">
    <location>
        <begin position="224"/>
        <end position="244"/>
    </location>
</feature>
<feature type="transmembrane region" description="Helical" evidence="1">
    <location>
        <begin position="265"/>
        <end position="287"/>
    </location>
</feature>
<keyword evidence="1" id="KW-0472">Membrane</keyword>
<feature type="transmembrane region" description="Helical" evidence="1">
    <location>
        <begin position="157"/>
        <end position="177"/>
    </location>
</feature>
<evidence type="ECO:0000256" key="1">
    <source>
        <dbReference type="SAM" id="Phobius"/>
    </source>
</evidence>
<name>A0A543FFK4_9NOCA</name>
<dbReference type="OrthoDB" id="7698234at2"/>
<feature type="transmembrane region" description="Helical" evidence="1">
    <location>
        <begin position="46"/>
        <end position="64"/>
    </location>
</feature>
<accession>A0A543FFK4</accession>
<comment type="caution">
    <text evidence="2">The sequence shown here is derived from an EMBL/GenBank/DDBJ whole genome shotgun (WGS) entry which is preliminary data.</text>
</comment>
<gene>
    <name evidence="2" type="ORF">FB390_4240</name>
</gene>
<feature type="transmembrane region" description="Helical" evidence="1">
    <location>
        <begin position="101"/>
        <end position="120"/>
    </location>
</feature>